<dbReference type="Proteomes" id="UP000744676">
    <property type="component" value="Unassembled WGS sequence"/>
</dbReference>
<proteinExistence type="predicted"/>
<accession>A0ACB6V2N5</accession>
<evidence type="ECO:0000313" key="2">
    <source>
        <dbReference type="Proteomes" id="UP000744676"/>
    </source>
</evidence>
<name>A0ACB6V2N5_9ASCO</name>
<dbReference type="EMBL" id="QVQA01000106">
    <property type="protein sequence ID" value="KAF5095940.1"/>
    <property type="molecule type" value="Genomic_DNA"/>
</dbReference>
<sequence>MDALLKSFWPVKPLQTGSVTIPSYRQGDFEDSIELQIKSLFYMFRRCNIPDAQAFSADSTVGGIGVAGAGGSDKYREQARLHQHLFKNTNSLVSESGVRAKLGSLDNTLSLADLKLGETAAFKGTASFNSKAELPSVPNMDQEKLDVVYSKTEFDKVMKKDEHRIPRPLAKKKSNPSLASAIPRPSTRLSNAPVDNLPNNSDRIRQEVMAQTRKAVRARLDREKLLIQSENRK</sequence>
<keyword evidence="2" id="KW-1185">Reference proteome</keyword>
<reference evidence="1 2" key="1">
    <citation type="journal article" date="2020" name="Front. Microbiol.">
        <title>Phenotypic and Genetic Characterization of the Cheese Ripening Yeast Geotrichum candidum.</title>
        <authorList>
            <person name="Perkins V."/>
            <person name="Vignola S."/>
            <person name="Lessard M.H."/>
            <person name="Plante P.L."/>
            <person name="Corbeil J."/>
            <person name="Dugat-Bony E."/>
            <person name="Frenette M."/>
            <person name="Labrie S."/>
        </authorList>
    </citation>
    <scope>NUCLEOTIDE SEQUENCE [LARGE SCALE GENOMIC DNA]</scope>
    <source>
        <strain evidence="1 2">LMA-1147</strain>
    </source>
</reference>
<organism evidence="1 2">
    <name type="scientific">Geotrichum galactomycetum</name>
    <dbReference type="NCBI Taxonomy" id="27317"/>
    <lineage>
        <taxon>Eukaryota</taxon>
        <taxon>Fungi</taxon>
        <taxon>Dikarya</taxon>
        <taxon>Ascomycota</taxon>
        <taxon>Saccharomycotina</taxon>
        <taxon>Dipodascomycetes</taxon>
        <taxon>Dipodascales</taxon>
        <taxon>Dipodascaceae</taxon>
        <taxon>Geotrichum</taxon>
    </lineage>
</organism>
<gene>
    <name evidence="1" type="ORF">D0Z00_002964</name>
</gene>
<evidence type="ECO:0000313" key="1">
    <source>
        <dbReference type="EMBL" id="KAF5095940.1"/>
    </source>
</evidence>
<comment type="caution">
    <text evidence="1">The sequence shown here is derived from an EMBL/GenBank/DDBJ whole genome shotgun (WGS) entry which is preliminary data.</text>
</comment>
<protein>
    <submittedName>
        <fullName evidence="1">Uncharacterized protein</fullName>
    </submittedName>
</protein>